<dbReference type="EMBL" id="NCVQ01000010">
    <property type="protein sequence ID" value="PWZ05422.1"/>
    <property type="molecule type" value="Genomic_DNA"/>
</dbReference>
<evidence type="ECO:0000256" key="2">
    <source>
        <dbReference type="ARBA" id="ARBA00023163"/>
    </source>
</evidence>
<keyword evidence="1" id="KW-0805">Transcription regulation</keyword>
<keyword evidence="2" id="KW-0804">Transcription</keyword>
<feature type="region of interest" description="Disordered" evidence="4">
    <location>
        <begin position="1"/>
        <end position="21"/>
    </location>
</feature>
<reference evidence="5 6" key="1">
    <citation type="journal article" date="2018" name="Nat. Genet.">
        <title>Extensive intraspecific gene order and gene structural variations between Mo17 and other maize genomes.</title>
        <authorList>
            <person name="Sun S."/>
            <person name="Zhou Y."/>
            <person name="Chen J."/>
            <person name="Shi J."/>
            <person name="Zhao H."/>
            <person name="Zhao H."/>
            <person name="Song W."/>
            <person name="Zhang M."/>
            <person name="Cui Y."/>
            <person name="Dong X."/>
            <person name="Liu H."/>
            <person name="Ma X."/>
            <person name="Jiao Y."/>
            <person name="Wang B."/>
            <person name="Wei X."/>
            <person name="Stein J.C."/>
            <person name="Glaubitz J.C."/>
            <person name="Lu F."/>
            <person name="Yu G."/>
            <person name="Liang C."/>
            <person name="Fengler K."/>
            <person name="Li B."/>
            <person name="Rafalski A."/>
            <person name="Schnable P.S."/>
            <person name="Ware D.H."/>
            <person name="Buckler E.S."/>
            <person name="Lai J."/>
        </authorList>
    </citation>
    <scope>NUCLEOTIDE SEQUENCE [LARGE SCALE GENOMIC DNA]</scope>
    <source>
        <strain evidence="6">cv. Missouri 17</strain>
        <tissue evidence="5">Seedling</tissue>
    </source>
</reference>
<comment type="similarity">
    <text evidence="3">Belongs to the GRAS family.</text>
</comment>
<accession>A0A3L6DA00</accession>
<dbReference type="PROSITE" id="PS50985">
    <property type="entry name" value="GRAS"/>
    <property type="match status" value="1"/>
</dbReference>
<comment type="caution">
    <text evidence="3">Lacks conserved residue(s) required for the propagation of feature annotation.</text>
</comment>
<evidence type="ECO:0000313" key="5">
    <source>
        <dbReference type="EMBL" id="PWZ05422.1"/>
    </source>
</evidence>
<gene>
    <name evidence="5" type="primary">SCR_2</name>
    <name evidence="5" type="ORF">Zm00014a_037451</name>
</gene>
<evidence type="ECO:0000256" key="4">
    <source>
        <dbReference type="SAM" id="MobiDB-lite"/>
    </source>
</evidence>
<proteinExistence type="inferred from homology"/>
<feature type="short sequence motif" description="LxCxE motif" evidence="3">
    <location>
        <begin position="94"/>
        <end position="98"/>
    </location>
</feature>
<dbReference type="InterPro" id="IPR005202">
    <property type="entry name" value="TF_GRAS"/>
</dbReference>
<name>A0A3L6DA00_MAIZE</name>
<dbReference type="Pfam" id="PF03514">
    <property type="entry name" value="GRAS"/>
    <property type="match status" value="1"/>
</dbReference>
<sequence>MRSDDHSSAHRTYTTRVISPSHPLTLTRMQCPKRRWNATGTDYSTMVVEEPDPAPQSPKVPTAAASAAAAKERKEVQRRKQRDEEGLHLLTLLLQCAEAVNADNLDDAHQTLLEIAELATPFGTSTQRVAAYFAEAMSARVVSSCLGLYAPMPPGSPAAARLHGRVAAAFQVFNGISPFVKFSHFTAN</sequence>
<dbReference type="ExpressionAtlas" id="A0A3L6DA00">
    <property type="expression patterns" value="baseline and differential"/>
</dbReference>
<feature type="region of interest" description="Disordered" evidence="4">
    <location>
        <begin position="49"/>
        <end position="82"/>
    </location>
</feature>
<protein>
    <submittedName>
        <fullName evidence="5">Protein SCARECROW</fullName>
    </submittedName>
</protein>
<comment type="caution">
    <text evidence="5">The sequence shown here is derived from an EMBL/GenBank/DDBJ whole genome shotgun (WGS) entry which is preliminary data.</text>
</comment>
<dbReference type="Proteomes" id="UP000251960">
    <property type="component" value="Chromosome 9"/>
</dbReference>
<dbReference type="PANTHER" id="PTHR31636">
    <property type="entry name" value="OSJNBA0084A10.13 PROTEIN-RELATED"/>
    <property type="match status" value="1"/>
</dbReference>
<evidence type="ECO:0000256" key="3">
    <source>
        <dbReference type="PROSITE-ProRule" id="PRU01191"/>
    </source>
</evidence>
<evidence type="ECO:0000313" key="6">
    <source>
        <dbReference type="Proteomes" id="UP000251960"/>
    </source>
</evidence>
<organism evidence="5 6">
    <name type="scientific">Zea mays</name>
    <name type="common">Maize</name>
    <dbReference type="NCBI Taxonomy" id="4577"/>
    <lineage>
        <taxon>Eukaryota</taxon>
        <taxon>Viridiplantae</taxon>
        <taxon>Streptophyta</taxon>
        <taxon>Embryophyta</taxon>
        <taxon>Tracheophyta</taxon>
        <taxon>Spermatophyta</taxon>
        <taxon>Magnoliopsida</taxon>
        <taxon>Liliopsida</taxon>
        <taxon>Poales</taxon>
        <taxon>Poaceae</taxon>
        <taxon>PACMAD clade</taxon>
        <taxon>Panicoideae</taxon>
        <taxon>Andropogonodae</taxon>
        <taxon>Andropogoneae</taxon>
        <taxon>Tripsacinae</taxon>
        <taxon>Zea</taxon>
    </lineage>
</organism>
<evidence type="ECO:0000256" key="1">
    <source>
        <dbReference type="ARBA" id="ARBA00023015"/>
    </source>
</evidence>
<dbReference type="AlphaFoldDB" id="A0A3L6DA00"/>
<feature type="compositionally biased region" description="Polar residues" evidence="4">
    <location>
        <begin position="10"/>
        <end position="21"/>
    </location>
</feature>